<proteinExistence type="predicted"/>
<evidence type="ECO:0000313" key="2">
    <source>
        <dbReference type="Proteomes" id="UP000030001"/>
    </source>
</evidence>
<protein>
    <submittedName>
        <fullName evidence="1">Uncharacterized protein</fullName>
    </submittedName>
</protein>
<dbReference type="Proteomes" id="UP000030001">
    <property type="component" value="Unassembled WGS sequence"/>
</dbReference>
<accession>A0A099YE54</accession>
<organism evidence="1 2">
    <name type="scientific">Limosilactobacillus mucosae</name>
    <name type="common">Lactobacillus mucosae</name>
    <dbReference type="NCBI Taxonomy" id="97478"/>
    <lineage>
        <taxon>Bacteria</taxon>
        <taxon>Bacillati</taxon>
        <taxon>Bacillota</taxon>
        <taxon>Bacilli</taxon>
        <taxon>Lactobacillales</taxon>
        <taxon>Lactobacillaceae</taxon>
        <taxon>Limosilactobacillus</taxon>
    </lineage>
</organism>
<dbReference type="RefSeq" id="WP_034540196.1">
    <property type="nucleotide sequence ID" value="NZ_JAUDCY010000006.1"/>
</dbReference>
<dbReference type="AlphaFoldDB" id="A0A099YE54"/>
<gene>
    <name evidence="1" type="ORF">LX03_06025</name>
</gene>
<evidence type="ECO:0000313" key="1">
    <source>
        <dbReference type="EMBL" id="KGL66850.1"/>
    </source>
</evidence>
<dbReference type="EMBL" id="JROC01000032">
    <property type="protein sequence ID" value="KGL66850.1"/>
    <property type="molecule type" value="Genomic_DNA"/>
</dbReference>
<sequence>MRTVEEFEKATAKCQKPMSDYSRIIVETDEKSPKTLAVITDDDCETVEGLRVRFMPVYKD</sequence>
<reference evidence="1 2" key="1">
    <citation type="submission" date="2014-09" db="EMBL/GenBank/DDBJ databases">
        <title>Lactobacillus mucosae CRL573 Genome Sequencing.</title>
        <authorList>
            <person name="Bleckwedel J."/>
            <person name="Teran L.C."/>
            <person name="Bonacina J."/>
            <person name="Saavedra L."/>
            <person name="Mozzi F.B."/>
            <person name="Raya R.R."/>
        </authorList>
    </citation>
    <scope>NUCLEOTIDE SEQUENCE [LARGE SCALE GENOMIC DNA]</scope>
    <source>
        <strain evidence="1 2">CRL573</strain>
    </source>
</reference>
<name>A0A099YE54_LIMMU</name>
<comment type="caution">
    <text evidence="1">The sequence shown here is derived from an EMBL/GenBank/DDBJ whole genome shotgun (WGS) entry which is preliminary data.</text>
</comment>